<dbReference type="SUPFAM" id="SSF47336">
    <property type="entry name" value="ACP-like"/>
    <property type="match status" value="1"/>
</dbReference>
<dbReference type="OrthoDB" id="9812291at2"/>
<sequence>MEKLLEILDEIDSTIDYEKEKRLIDEGYLDSLSILSLVTELEDGFDIEIRPVDLVPANFNSVEAMWNMIQRLQRES</sequence>
<dbReference type="Pfam" id="PF00550">
    <property type="entry name" value="PP-binding"/>
    <property type="match status" value="1"/>
</dbReference>
<evidence type="ECO:0000313" key="2">
    <source>
        <dbReference type="EMBL" id="SHH37683.1"/>
    </source>
</evidence>
<name>A0A1M5SIG2_9CLOT</name>
<dbReference type="RefSeq" id="WP_072829080.1">
    <property type="nucleotide sequence ID" value="NZ_FQXP01000003.1"/>
</dbReference>
<dbReference type="InterPro" id="IPR036736">
    <property type="entry name" value="ACP-like_sf"/>
</dbReference>
<dbReference type="STRING" id="1121306.SAMN02745196_00163"/>
<dbReference type="Proteomes" id="UP000184526">
    <property type="component" value="Unassembled WGS sequence"/>
</dbReference>
<gene>
    <name evidence="2" type="ORF">SAMN02745196_00163</name>
</gene>
<feature type="domain" description="Carrier" evidence="1">
    <location>
        <begin position="1"/>
        <end position="73"/>
    </location>
</feature>
<protein>
    <submittedName>
        <fullName evidence="2">Phosphopantetheine attachment site</fullName>
    </submittedName>
</protein>
<dbReference type="PROSITE" id="PS50075">
    <property type="entry name" value="CARRIER"/>
    <property type="match status" value="1"/>
</dbReference>
<dbReference type="EMBL" id="FQXP01000003">
    <property type="protein sequence ID" value="SHH37683.1"/>
    <property type="molecule type" value="Genomic_DNA"/>
</dbReference>
<dbReference type="AlphaFoldDB" id="A0A1M5SIG2"/>
<dbReference type="Gene3D" id="1.10.1200.10">
    <property type="entry name" value="ACP-like"/>
    <property type="match status" value="1"/>
</dbReference>
<accession>A0A1M5SIG2</accession>
<reference evidence="2 3" key="1">
    <citation type="submission" date="2016-11" db="EMBL/GenBank/DDBJ databases">
        <authorList>
            <person name="Jaros S."/>
            <person name="Januszkiewicz K."/>
            <person name="Wedrychowicz H."/>
        </authorList>
    </citation>
    <scope>NUCLEOTIDE SEQUENCE [LARGE SCALE GENOMIC DNA]</scope>
    <source>
        <strain evidence="2 3">DSM 3089</strain>
    </source>
</reference>
<proteinExistence type="predicted"/>
<keyword evidence="3" id="KW-1185">Reference proteome</keyword>
<organism evidence="2 3">
    <name type="scientific">Clostridium collagenovorans DSM 3089</name>
    <dbReference type="NCBI Taxonomy" id="1121306"/>
    <lineage>
        <taxon>Bacteria</taxon>
        <taxon>Bacillati</taxon>
        <taxon>Bacillota</taxon>
        <taxon>Clostridia</taxon>
        <taxon>Eubacteriales</taxon>
        <taxon>Clostridiaceae</taxon>
        <taxon>Clostridium</taxon>
    </lineage>
</organism>
<dbReference type="InterPro" id="IPR009081">
    <property type="entry name" value="PP-bd_ACP"/>
</dbReference>
<evidence type="ECO:0000259" key="1">
    <source>
        <dbReference type="PROSITE" id="PS50075"/>
    </source>
</evidence>
<evidence type="ECO:0000313" key="3">
    <source>
        <dbReference type="Proteomes" id="UP000184526"/>
    </source>
</evidence>